<sequence>MAQVVVDLLEAIQVEVAHGQQRAGVALAMGDGLAETVGKQHAIGQPGQHVVVRHHLQRLLLVLALGDIRKQPDEVQGAAVIIVQGGDAQQLGIYLAGFLAVPDFTLPVTLLDQGLPHVAIEFIVMLAGLEQAR</sequence>
<dbReference type="AlphaFoldDB" id="A0A1J5QT39"/>
<reference evidence="1" key="1">
    <citation type="submission" date="2016-10" db="EMBL/GenBank/DDBJ databases">
        <title>Sequence of Gallionella enrichment culture.</title>
        <authorList>
            <person name="Poehlein A."/>
            <person name="Muehling M."/>
            <person name="Daniel R."/>
        </authorList>
    </citation>
    <scope>NUCLEOTIDE SEQUENCE</scope>
</reference>
<name>A0A1J5QT39_9ZZZZ</name>
<protein>
    <submittedName>
        <fullName evidence="1">Uncharacterized protein</fullName>
    </submittedName>
</protein>
<organism evidence="1">
    <name type="scientific">mine drainage metagenome</name>
    <dbReference type="NCBI Taxonomy" id="410659"/>
    <lineage>
        <taxon>unclassified sequences</taxon>
        <taxon>metagenomes</taxon>
        <taxon>ecological metagenomes</taxon>
    </lineage>
</organism>
<gene>
    <name evidence="1" type="ORF">GALL_392110</name>
</gene>
<dbReference type="AntiFam" id="ANF00090">
    <property type="entry name" value="Shadow ORF (opposite yegE)"/>
</dbReference>
<proteinExistence type="predicted"/>
<comment type="caution">
    <text evidence="1">The sequence shown here is derived from an EMBL/GenBank/DDBJ whole genome shotgun (WGS) entry which is preliminary data.</text>
</comment>
<dbReference type="EMBL" id="MLJW01001281">
    <property type="protein sequence ID" value="OIQ79069.1"/>
    <property type="molecule type" value="Genomic_DNA"/>
</dbReference>
<evidence type="ECO:0000313" key="1">
    <source>
        <dbReference type="EMBL" id="OIQ79069.1"/>
    </source>
</evidence>
<accession>A0A1J5QT39</accession>